<sequence>MYNLTNITLKPENLKKEDVGGMIRTDIPKERLEPRADRTLCLNGKSWLPCCGDLRSVIMHKSYKSKYSIHPGSEKMNQDMKKLYWWPNMKVDIATYDNIRMDFITKLPKSSQGFDTIWVIVDRLTKSAHFLPIRENDPMGKLARLYLDRIVTRHGTPVSIICDRDGRFTSNFWKTFQKALGTNLDMSTAYHPKTDGQRERTIQTLEDMLRAYVIDFGKGWVKHFPLVESSYDNSYHASINVAPYEALYGQKCRSPVCWAKRGKRNPRYIGPFKVLARVGDVAYRLELPYELSRVHHNFHVSNLKKCYANEPLAMPLEGVHIDDTLQFVEEPVEIMEREIKRLKYLTMWFNAILGYIASFRGLPVEQGESLNKQDVKTKLFWEFGKFTSRGGEPTESYYSRFYKMMNEMEYGYFSKECRKPKRVKDYSYHKVKIMLCKQEEKGMPLSVEQSNWLQDTDEEPDEQELKAHYMYMAKIHENGVNILKSIDKGPFQMGMFRETLAEGEEGAFHLGPKRPRVYSDLSPEEKDRTSSNAKNQAKVQDDRVVVQNVQGRHNRGQGNNAQGAGAAGYRGAQNRVGNEHGVALDEEQLLFIADNVFQADDCNDFNSNIDEAPTTQTMFMANLSFADPIYDEACLSYDSDILYEVHNHDYYQDAVCEHHDVHEMHDDVQPNYIVDSHAGYTSDNNMIPYDRYVKDNAVPVVQSNVSSVPNDAYMMILNDMHEQSAQHVSVTTWSNVVDKSLVVELATYKEQVELYERRAKFKLTEREQKIDEKLRIVITDRNIKEKKSEKGTSFCKNATYLYHQP</sequence>
<dbReference type="Gene3D" id="3.30.420.10">
    <property type="entry name" value="Ribonuclease H-like superfamily/Ribonuclease H"/>
    <property type="match status" value="1"/>
</dbReference>
<dbReference type="Pfam" id="PF17921">
    <property type="entry name" value="Integrase_H2C2"/>
    <property type="match status" value="1"/>
</dbReference>
<feature type="domain" description="Integrase catalytic" evidence="2">
    <location>
        <begin position="91"/>
        <end position="251"/>
    </location>
</feature>
<organism evidence="3">
    <name type="scientific">Tanacetum cinerariifolium</name>
    <name type="common">Dalmatian daisy</name>
    <name type="synonym">Chrysanthemum cinerariifolium</name>
    <dbReference type="NCBI Taxonomy" id="118510"/>
    <lineage>
        <taxon>Eukaryota</taxon>
        <taxon>Viridiplantae</taxon>
        <taxon>Streptophyta</taxon>
        <taxon>Embryophyta</taxon>
        <taxon>Tracheophyta</taxon>
        <taxon>Spermatophyta</taxon>
        <taxon>Magnoliopsida</taxon>
        <taxon>eudicotyledons</taxon>
        <taxon>Gunneridae</taxon>
        <taxon>Pentapetalae</taxon>
        <taxon>asterids</taxon>
        <taxon>campanulids</taxon>
        <taxon>Asterales</taxon>
        <taxon>Asteraceae</taxon>
        <taxon>Asteroideae</taxon>
        <taxon>Anthemideae</taxon>
        <taxon>Anthemidinae</taxon>
        <taxon>Tanacetum</taxon>
    </lineage>
</organism>
<keyword evidence="3" id="KW-0808">Transferase</keyword>
<dbReference type="EMBL" id="BKCJ010001361">
    <property type="protein sequence ID" value="GEU40873.1"/>
    <property type="molecule type" value="Genomic_DNA"/>
</dbReference>
<dbReference type="Gene3D" id="1.10.340.70">
    <property type="match status" value="1"/>
</dbReference>
<gene>
    <name evidence="3" type="ORF">Tci_012851</name>
</gene>
<dbReference type="GO" id="GO:0015074">
    <property type="term" value="P:DNA integration"/>
    <property type="evidence" value="ECO:0007669"/>
    <property type="project" value="InterPro"/>
</dbReference>
<dbReference type="Pfam" id="PF24626">
    <property type="entry name" value="SH3_Tf2-1"/>
    <property type="match status" value="1"/>
</dbReference>
<dbReference type="InterPro" id="IPR012337">
    <property type="entry name" value="RNaseH-like_sf"/>
</dbReference>
<dbReference type="InterPro" id="IPR056924">
    <property type="entry name" value="SH3_Tf2-1"/>
</dbReference>
<evidence type="ECO:0000313" key="3">
    <source>
        <dbReference type="EMBL" id="GEU40873.1"/>
    </source>
</evidence>
<dbReference type="PROSITE" id="PS50994">
    <property type="entry name" value="INTEGRASE"/>
    <property type="match status" value="1"/>
</dbReference>
<dbReference type="InterPro" id="IPR001584">
    <property type="entry name" value="Integrase_cat-core"/>
</dbReference>
<keyword evidence="3" id="KW-0548">Nucleotidyltransferase</keyword>
<evidence type="ECO:0000259" key="2">
    <source>
        <dbReference type="PROSITE" id="PS50994"/>
    </source>
</evidence>
<dbReference type="AlphaFoldDB" id="A0A6L2JUY1"/>
<protein>
    <submittedName>
        <fullName evidence="3">Putative reverse transcriptase domain-containing protein</fullName>
    </submittedName>
</protein>
<name>A0A6L2JUY1_TANCI</name>
<dbReference type="InterPro" id="IPR041588">
    <property type="entry name" value="Integrase_H2C2"/>
</dbReference>
<reference evidence="3" key="1">
    <citation type="journal article" date="2019" name="Sci. Rep.">
        <title>Draft genome of Tanacetum cinerariifolium, the natural source of mosquito coil.</title>
        <authorList>
            <person name="Yamashiro T."/>
            <person name="Shiraishi A."/>
            <person name="Satake H."/>
            <person name="Nakayama K."/>
        </authorList>
    </citation>
    <scope>NUCLEOTIDE SEQUENCE</scope>
</reference>
<proteinExistence type="predicted"/>
<dbReference type="PANTHER" id="PTHR45835:SF99">
    <property type="entry name" value="CHROMO DOMAIN-CONTAINING PROTEIN-RELATED"/>
    <property type="match status" value="1"/>
</dbReference>
<comment type="caution">
    <text evidence="3">The sequence shown here is derived from an EMBL/GenBank/DDBJ whole genome shotgun (WGS) entry which is preliminary data.</text>
</comment>
<dbReference type="PANTHER" id="PTHR45835">
    <property type="entry name" value="YALI0A06105P"/>
    <property type="match status" value="1"/>
</dbReference>
<accession>A0A6L2JUY1</accession>
<dbReference type="GO" id="GO:0003964">
    <property type="term" value="F:RNA-directed DNA polymerase activity"/>
    <property type="evidence" value="ECO:0007669"/>
    <property type="project" value="UniProtKB-KW"/>
</dbReference>
<evidence type="ECO:0000256" key="1">
    <source>
        <dbReference type="SAM" id="MobiDB-lite"/>
    </source>
</evidence>
<dbReference type="InterPro" id="IPR036397">
    <property type="entry name" value="RNaseH_sf"/>
</dbReference>
<feature type="region of interest" description="Disordered" evidence="1">
    <location>
        <begin position="506"/>
        <end position="539"/>
    </location>
</feature>
<dbReference type="GO" id="GO:0003676">
    <property type="term" value="F:nucleic acid binding"/>
    <property type="evidence" value="ECO:0007669"/>
    <property type="project" value="InterPro"/>
</dbReference>
<dbReference type="SUPFAM" id="SSF53098">
    <property type="entry name" value="Ribonuclease H-like"/>
    <property type="match status" value="1"/>
</dbReference>
<keyword evidence="3" id="KW-0695">RNA-directed DNA polymerase</keyword>